<protein>
    <recommendedName>
        <fullName evidence="4">Lipoprotein</fullName>
    </recommendedName>
</protein>
<feature type="signal peptide" evidence="2">
    <location>
        <begin position="1"/>
        <end position="29"/>
    </location>
</feature>
<dbReference type="NCBIfam" id="NF038027">
    <property type="entry name" value="TssQ_fam"/>
    <property type="match status" value="1"/>
</dbReference>
<dbReference type="STRING" id="159087.Daro_0439"/>
<reference evidence="3" key="1">
    <citation type="submission" date="2005-08" db="EMBL/GenBank/DDBJ databases">
        <title>Complete sequence of Dechloromonas aromatica RCB.</title>
        <authorList>
            <person name="Salinero K.K."/>
            <person name="Copeland A."/>
            <person name="Lucas S."/>
            <person name="Lapidus A."/>
            <person name="Barry K."/>
            <person name="Detter J.C."/>
            <person name="Glavina T."/>
            <person name="Hammon N."/>
            <person name="Israni S."/>
            <person name="Pitluck S."/>
            <person name="Di Bartolo G."/>
            <person name="Trong S."/>
            <person name="Schmutz J."/>
            <person name="Larimer F."/>
            <person name="Land M."/>
            <person name="Ivanova N."/>
            <person name="Richardson P."/>
        </authorList>
    </citation>
    <scope>NUCLEOTIDE SEQUENCE</scope>
    <source>
        <strain evidence="3">RCB</strain>
    </source>
</reference>
<evidence type="ECO:0000256" key="2">
    <source>
        <dbReference type="SAM" id="SignalP"/>
    </source>
</evidence>
<accession>Q47IY5</accession>
<organism evidence="3">
    <name type="scientific">Dechloromonas aromatica (strain RCB)</name>
    <dbReference type="NCBI Taxonomy" id="159087"/>
    <lineage>
        <taxon>Bacteria</taxon>
        <taxon>Pseudomonadati</taxon>
        <taxon>Pseudomonadota</taxon>
        <taxon>Betaproteobacteria</taxon>
        <taxon>Rhodocyclales</taxon>
        <taxon>Azonexaceae</taxon>
        <taxon>Dechloromonas</taxon>
    </lineage>
</organism>
<dbReference type="KEGG" id="dar:Daro_0439"/>
<dbReference type="HOGENOM" id="CLU_134840_1_0_4"/>
<dbReference type="EMBL" id="CP000089">
    <property type="protein sequence ID" value="AAZ45196.1"/>
    <property type="molecule type" value="Genomic_DNA"/>
</dbReference>
<evidence type="ECO:0008006" key="4">
    <source>
        <dbReference type="Google" id="ProtNLM"/>
    </source>
</evidence>
<evidence type="ECO:0000313" key="3">
    <source>
        <dbReference type="EMBL" id="AAZ45196.1"/>
    </source>
</evidence>
<dbReference type="AlphaFoldDB" id="Q47IY5"/>
<feature type="compositionally biased region" description="Gly residues" evidence="1">
    <location>
        <begin position="34"/>
        <end position="46"/>
    </location>
</feature>
<feature type="chain" id="PRO_5004233631" description="Lipoprotein" evidence="2">
    <location>
        <begin position="30"/>
        <end position="163"/>
    </location>
</feature>
<feature type="region of interest" description="Disordered" evidence="1">
    <location>
        <begin position="29"/>
        <end position="64"/>
    </location>
</feature>
<name>Q47IY5_DECAR</name>
<sequence>MFLPTSPALSRFTALCMVVLLCAACASQSAPKTEGGGNQKAGGGNQKTGSGQAKSVPTAPQALSKAQQELAAGVASYEDGAYKQAARQLQNALALGLDSGAEQARGHKYLAFMHCVGKRQKQCREEFGKAMAADPAFDLTPAEAGHPTWGPVFRKLKAARKAP</sequence>
<gene>
    <name evidence="3" type="ordered locus">Daro_0439</name>
</gene>
<proteinExistence type="predicted"/>
<evidence type="ECO:0000256" key="1">
    <source>
        <dbReference type="SAM" id="MobiDB-lite"/>
    </source>
</evidence>
<keyword evidence="2" id="KW-0732">Signal</keyword>
<dbReference type="InterPro" id="IPR047780">
    <property type="entry name" value="TssQ-like"/>
</dbReference>
<dbReference type="eggNOG" id="COG3063">
    <property type="taxonomic scope" value="Bacteria"/>
</dbReference>